<evidence type="ECO:0000256" key="3">
    <source>
        <dbReference type="ARBA" id="ARBA00022630"/>
    </source>
</evidence>
<dbReference type="EMBL" id="JAKKPZ010000009">
    <property type="protein sequence ID" value="KAI1717252.1"/>
    <property type="molecule type" value="Genomic_DNA"/>
</dbReference>
<dbReference type="InterPro" id="IPR007867">
    <property type="entry name" value="GMC_OxRtase_C"/>
</dbReference>
<proteinExistence type="inferred from homology"/>
<feature type="domain" description="Glucose-methanol-choline oxidoreductase N-terminal" evidence="8">
    <location>
        <begin position="134"/>
        <end position="157"/>
    </location>
</feature>
<dbReference type="Gene3D" id="3.50.50.60">
    <property type="entry name" value="FAD/NAD(P)-binding domain"/>
    <property type="match status" value="2"/>
</dbReference>
<evidence type="ECO:0000256" key="1">
    <source>
        <dbReference type="ARBA" id="ARBA00001974"/>
    </source>
</evidence>
<dbReference type="InterPro" id="IPR027424">
    <property type="entry name" value="Glucose_Oxidase_domain_2"/>
</dbReference>
<dbReference type="Pfam" id="PF00732">
    <property type="entry name" value="GMC_oxred_N"/>
    <property type="match status" value="1"/>
</dbReference>
<dbReference type="PROSITE" id="PS00624">
    <property type="entry name" value="GMC_OXRED_2"/>
    <property type="match status" value="1"/>
</dbReference>
<dbReference type="PANTHER" id="PTHR11552:SF147">
    <property type="entry name" value="CHOLINE DEHYDROGENASE, MITOCHONDRIAL"/>
    <property type="match status" value="1"/>
</dbReference>
<name>A0AAD4N6J6_9BILA</name>
<dbReference type="SUPFAM" id="SSF54373">
    <property type="entry name" value="FAD-linked reductases, C-terminal domain"/>
    <property type="match status" value="1"/>
</dbReference>
<dbReference type="GO" id="GO:0050660">
    <property type="term" value="F:flavin adenine dinucleotide binding"/>
    <property type="evidence" value="ECO:0007669"/>
    <property type="project" value="InterPro"/>
</dbReference>
<gene>
    <name evidence="10" type="ORF">DdX_06989</name>
</gene>
<keyword evidence="5" id="KW-0560">Oxidoreductase</keyword>
<dbReference type="PANTHER" id="PTHR11552">
    <property type="entry name" value="GLUCOSE-METHANOL-CHOLINE GMC OXIDOREDUCTASE"/>
    <property type="match status" value="1"/>
</dbReference>
<sequence length="565" mass="63148">MLLLLSKLGKMCRVGVCHKAMVRKITMNSNVGYYGWQNTRNTGGFHRELPEGVKPTHIIVGAGSAGCVLANRLTENPDNRVLLLEAGPKDHWWKWKIHMPAALMYNLCNNRYNWFYHTMAQKNMNDRVIYWPRGRVWGGSSSLNAMVYVRGHPYDYDRWEREGAAGWSYKNVLPYFKKAQTHELSTGPDDPYRGHNGPLHVMQGKCENPLHQAFLKAGEEIGIGYTEDMNGCRQEGLGPMDMTIKDGTRCSSSVAYLKDILDRPNLYTTSGITCTKILFNGKKAVGVEIIKQQKFVWSDDIDSGNKDNVYCEDMVILCGGAINSPQLLMLSGVGPSKHISAFCIPLVQDMPGVGANLQDHLEIYIQQVEHPDIQYHFLPSTVHHDGRVAGSCHAFQLHAGPMRSKSIGKLGLRTVDPRRPPLLDPNYLDKEEDFIEFRKAIRHSREVFAQKAFDEFRGDELAPGKDCVSDEQLDEFIRTNSASAYHPCGTCKMGSSTDSNAVVDPETMSVHGLEGLKVVDASVMPSIVSGNLNAPTIMIAERAADLIMGNRMLSPENPPIWKPER</sequence>
<dbReference type="PIRSF" id="PIRSF000137">
    <property type="entry name" value="Alcohol_oxidase"/>
    <property type="match status" value="1"/>
</dbReference>
<reference evidence="10" key="1">
    <citation type="submission" date="2022-01" db="EMBL/GenBank/DDBJ databases">
        <title>Genome Sequence Resource for Two Populations of Ditylenchus destructor, the Migratory Endoparasitic Phytonematode.</title>
        <authorList>
            <person name="Zhang H."/>
            <person name="Lin R."/>
            <person name="Xie B."/>
        </authorList>
    </citation>
    <scope>NUCLEOTIDE SEQUENCE</scope>
    <source>
        <strain evidence="10">BazhouSP</strain>
    </source>
</reference>
<comment type="caution">
    <text evidence="10">The sequence shown here is derived from an EMBL/GenBank/DDBJ whole genome shotgun (WGS) entry which is preliminary data.</text>
</comment>
<evidence type="ECO:0000256" key="2">
    <source>
        <dbReference type="ARBA" id="ARBA00010790"/>
    </source>
</evidence>
<dbReference type="AlphaFoldDB" id="A0AAD4N6J6"/>
<keyword evidence="3 7" id="KW-0285">Flavoprotein</keyword>
<dbReference type="GO" id="GO:0016614">
    <property type="term" value="F:oxidoreductase activity, acting on CH-OH group of donors"/>
    <property type="evidence" value="ECO:0007669"/>
    <property type="project" value="InterPro"/>
</dbReference>
<accession>A0AAD4N6J6</accession>
<comment type="cofactor">
    <cofactor evidence="1 6">
        <name>FAD</name>
        <dbReference type="ChEBI" id="CHEBI:57692"/>
    </cofactor>
</comment>
<evidence type="ECO:0000256" key="7">
    <source>
        <dbReference type="RuleBase" id="RU003968"/>
    </source>
</evidence>
<dbReference type="InterPro" id="IPR036188">
    <property type="entry name" value="FAD/NAD-bd_sf"/>
</dbReference>
<dbReference type="InterPro" id="IPR012132">
    <property type="entry name" value="GMC_OxRdtase"/>
</dbReference>
<evidence type="ECO:0000256" key="6">
    <source>
        <dbReference type="PIRSR" id="PIRSR000137-2"/>
    </source>
</evidence>
<keyword evidence="11" id="KW-1185">Reference proteome</keyword>
<dbReference type="Proteomes" id="UP001201812">
    <property type="component" value="Unassembled WGS sequence"/>
</dbReference>
<dbReference type="Gene3D" id="3.30.560.10">
    <property type="entry name" value="Glucose Oxidase, domain 3"/>
    <property type="match status" value="2"/>
</dbReference>
<dbReference type="SUPFAM" id="SSF51905">
    <property type="entry name" value="FAD/NAD(P)-binding domain"/>
    <property type="match status" value="1"/>
</dbReference>
<evidence type="ECO:0000256" key="4">
    <source>
        <dbReference type="ARBA" id="ARBA00022827"/>
    </source>
</evidence>
<evidence type="ECO:0000313" key="10">
    <source>
        <dbReference type="EMBL" id="KAI1717252.1"/>
    </source>
</evidence>
<evidence type="ECO:0000259" key="9">
    <source>
        <dbReference type="PROSITE" id="PS00624"/>
    </source>
</evidence>
<dbReference type="Pfam" id="PF05199">
    <property type="entry name" value="GMC_oxred_C"/>
    <property type="match status" value="1"/>
</dbReference>
<dbReference type="InterPro" id="IPR000172">
    <property type="entry name" value="GMC_OxRdtase_N"/>
</dbReference>
<protein>
    <submittedName>
        <fullName evidence="10">GMC oxidoreductase domain-containing protein</fullName>
    </submittedName>
</protein>
<organism evidence="10 11">
    <name type="scientific">Ditylenchus destructor</name>
    <dbReference type="NCBI Taxonomy" id="166010"/>
    <lineage>
        <taxon>Eukaryota</taxon>
        <taxon>Metazoa</taxon>
        <taxon>Ecdysozoa</taxon>
        <taxon>Nematoda</taxon>
        <taxon>Chromadorea</taxon>
        <taxon>Rhabditida</taxon>
        <taxon>Tylenchina</taxon>
        <taxon>Tylenchomorpha</taxon>
        <taxon>Sphaerularioidea</taxon>
        <taxon>Anguinidae</taxon>
        <taxon>Anguininae</taxon>
        <taxon>Ditylenchus</taxon>
    </lineage>
</organism>
<dbReference type="PROSITE" id="PS00623">
    <property type="entry name" value="GMC_OXRED_1"/>
    <property type="match status" value="1"/>
</dbReference>
<keyword evidence="4 6" id="KW-0274">FAD</keyword>
<feature type="domain" description="Glucose-methanol-choline oxidoreductase N-terminal" evidence="9">
    <location>
        <begin position="320"/>
        <end position="334"/>
    </location>
</feature>
<dbReference type="Gene3D" id="4.10.450.10">
    <property type="entry name" value="Glucose Oxidase, domain 2"/>
    <property type="match status" value="1"/>
</dbReference>
<evidence type="ECO:0000256" key="5">
    <source>
        <dbReference type="ARBA" id="ARBA00023002"/>
    </source>
</evidence>
<feature type="binding site" evidence="6">
    <location>
        <position position="136"/>
    </location>
    <ligand>
        <name>FAD</name>
        <dbReference type="ChEBI" id="CHEBI:57692"/>
    </ligand>
</feature>
<feature type="binding site" evidence="6">
    <location>
        <begin position="144"/>
        <end position="147"/>
    </location>
    <ligand>
        <name>FAD</name>
        <dbReference type="ChEBI" id="CHEBI:57692"/>
    </ligand>
</feature>
<comment type="similarity">
    <text evidence="2 7">Belongs to the GMC oxidoreductase family.</text>
</comment>
<evidence type="ECO:0000313" key="11">
    <source>
        <dbReference type="Proteomes" id="UP001201812"/>
    </source>
</evidence>
<evidence type="ECO:0000259" key="8">
    <source>
        <dbReference type="PROSITE" id="PS00623"/>
    </source>
</evidence>